<feature type="compositionally biased region" description="Gly residues" evidence="11">
    <location>
        <begin position="14"/>
        <end position="24"/>
    </location>
</feature>
<keyword evidence="8" id="KW-0969">Cilium</keyword>
<dbReference type="AlphaFoldDB" id="A0A8C5JPS0"/>
<comment type="subcellular location">
    <subcellularLocation>
        <location evidence="2">Cytoplasm</location>
        <location evidence="2">Cytoskeleton</location>
        <location evidence="2">Cilium basal body</location>
    </subcellularLocation>
    <subcellularLocation>
        <location evidence="1">Cytoplasm</location>
        <location evidence="1">Cytoskeleton</location>
        <location evidence="1">Microtubule organizing center</location>
        <location evidence="1">Centrosome</location>
        <location evidence="1">Centriole</location>
    </subcellularLocation>
    <subcellularLocation>
        <location evidence="3">Cytoplasm</location>
        <location evidence="3">Cytoskeleton</location>
        <location evidence="3">Spindle pole</location>
    </subcellularLocation>
</comment>
<evidence type="ECO:0000256" key="8">
    <source>
        <dbReference type="ARBA" id="ARBA00023069"/>
    </source>
</evidence>
<evidence type="ECO:0000256" key="5">
    <source>
        <dbReference type="ARBA" id="ARBA00022015"/>
    </source>
</evidence>
<dbReference type="GO" id="GO:0005814">
    <property type="term" value="C:centriole"/>
    <property type="evidence" value="ECO:0007669"/>
    <property type="project" value="UniProtKB-SubCell"/>
</dbReference>
<evidence type="ECO:0000256" key="11">
    <source>
        <dbReference type="SAM" id="MobiDB-lite"/>
    </source>
</evidence>
<evidence type="ECO:0000256" key="4">
    <source>
        <dbReference type="ARBA" id="ARBA00009371"/>
    </source>
</evidence>
<feature type="region of interest" description="Disordered" evidence="11">
    <location>
        <begin position="90"/>
        <end position="109"/>
    </location>
</feature>
<dbReference type="GO" id="GO:0034454">
    <property type="term" value="P:microtubule anchoring at centrosome"/>
    <property type="evidence" value="ECO:0007669"/>
    <property type="project" value="TreeGrafter"/>
</dbReference>
<dbReference type="GO" id="GO:0005813">
    <property type="term" value="C:centrosome"/>
    <property type="evidence" value="ECO:0007669"/>
    <property type="project" value="TreeGrafter"/>
</dbReference>
<keyword evidence="7" id="KW-0970">Cilium biogenesis/degradation</keyword>
<dbReference type="GO" id="GO:0000922">
    <property type="term" value="C:spindle pole"/>
    <property type="evidence" value="ECO:0007669"/>
    <property type="project" value="UniProtKB-SubCell"/>
</dbReference>
<evidence type="ECO:0000256" key="2">
    <source>
        <dbReference type="ARBA" id="ARBA00004120"/>
    </source>
</evidence>
<accession>A0A8C5JPS0</accession>
<evidence type="ECO:0000256" key="3">
    <source>
        <dbReference type="ARBA" id="ARBA00004647"/>
    </source>
</evidence>
<dbReference type="GO" id="GO:0097712">
    <property type="term" value="P:vesicle targeting, trans-Golgi to periciliary membrane compartment"/>
    <property type="evidence" value="ECO:0007669"/>
    <property type="project" value="TreeGrafter"/>
</dbReference>
<dbReference type="Pfam" id="PF14933">
    <property type="entry name" value="CEP19"/>
    <property type="match status" value="1"/>
</dbReference>
<proteinExistence type="inferred from homology"/>
<organism evidence="12 13">
    <name type="scientific">Junco hyemalis</name>
    <name type="common">Dark-eyed junco</name>
    <dbReference type="NCBI Taxonomy" id="40217"/>
    <lineage>
        <taxon>Eukaryota</taxon>
        <taxon>Metazoa</taxon>
        <taxon>Chordata</taxon>
        <taxon>Craniata</taxon>
        <taxon>Vertebrata</taxon>
        <taxon>Euteleostomi</taxon>
        <taxon>Archelosauria</taxon>
        <taxon>Archosauria</taxon>
        <taxon>Dinosauria</taxon>
        <taxon>Saurischia</taxon>
        <taxon>Theropoda</taxon>
        <taxon>Coelurosauria</taxon>
        <taxon>Aves</taxon>
        <taxon>Neognathae</taxon>
        <taxon>Neoaves</taxon>
        <taxon>Telluraves</taxon>
        <taxon>Australaves</taxon>
        <taxon>Passeriformes</taxon>
        <taxon>Passerellidae</taxon>
        <taxon>Junco</taxon>
    </lineage>
</organism>
<keyword evidence="6" id="KW-0963">Cytoplasm</keyword>
<dbReference type="PANTHER" id="PTHR31539:SF1">
    <property type="entry name" value="CENTROSOMAL PROTEIN OF 19 KDA"/>
    <property type="match status" value="1"/>
</dbReference>
<evidence type="ECO:0000313" key="12">
    <source>
        <dbReference type="Ensembl" id="ENSJHYP00000022595.1"/>
    </source>
</evidence>
<evidence type="ECO:0000313" key="13">
    <source>
        <dbReference type="Proteomes" id="UP000694408"/>
    </source>
</evidence>
<dbReference type="PANTHER" id="PTHR31539">
    <property type="entry name" value="CENTROSOMAL PROTEIN OF 19K CEP19"/>
    <property type="match status" value="1"/>
</dbReference>
<keyword evidence="9" id="KW-0206">Cytoskeleton</keyword>
<name>A0A8C5JPS0_JUNHY</name>
<sequence length="290" mass="32915">MEQEGAGALQEGSVGQGGVDGGAALGSDQVLDEVQLCQLAGPVEPGESPARACTHTLGQQLGPRGCQAGLQEQELLQGHRWVGRCSIQRGTMDSREEEEEEEEEGEEEDMCYYAPRGRAAGDFDGARMTFTAQKCGICFQPPSIILIYRDNVQEKTRQRIMPIRNFSRFSDCVSAAEQLKNNPRHKPYLEGVSLHQLEKLHRLLRDHLEGQSLSDSLGRYHHEYTIDPEEDMNKLDDKELAQRKSIMDELFEKNRKRRDDPDFVYNVEVDFPQHEHMESCAWDTESDEEM</sequence>
<feature type="compositionally biased region" description="Acidic residues" evidence="11">
    <location>
        <begin position="95"/>
        <end position="109"/>
    </location>
</feature>
<dbReference type="GO" id="GO:0036064">
    <property type="term" value="C:ciliary basal body"/>
    <property type="evidence" value="ECO:0007669"/>
    <property type="project" value="TreeGrafter"/>
</dbReference>
<dbReference type="InterPro" id="IPR029412">
    <property type="entry name" value="CEP19"/>
</dbReference>
<comment type="similarity">
    <text evidence="4">Belongs to the CEP19 family.</text>
</comment>
<reference evidence="12" key="2">
    <citation type="submission" date="2025-09" db="UniProtKB">
        <authorList>
            <consortium name="Ensembl"/>
        </authorList>
    </citation>
    <scope>IDENTIFICATION</scope>
</reference>
<evidence type="ECO:0000256" key="1">
    <source>
        <dbReference type="ARBA" id="ARBA00004114"/>
    </source>
</evidence>
<evidence type="ECO:0000256" key="6">
    <source>
        <dbReference type="ARBA" id="ARBA00022490"/>
    </source>
</evidence>
<evidence type="ECO:0000256" key="7">
    <source>
        <dbReference type="ARBA" id="ARBA00022794"/>
    </source>
</evidence>
<keyword evidence="10" id="KW-0966">Cell projection</keyword>
<dbReference type="Proteomes" id="UP000694408">
    <property type="component" value="Unplaced"/>
</dbReference>
<feature type="region of interest" description="Disordered" evidence="11">
    <location>
        <begin position="1"/>
        <end position="25"/>
    </location>
</feature>
<reference evidence="12" key="1">
    <citation type="submission" date="2025-08" db="UniProtKB">
        <authorList>
            <consortium name="Ensembl"/>
        </authorList>
    </citation>
    <scope>IDENTIFICATION</scope>
</reference>
<dbReference type="Ensembl" id="ENSJHYT00000027252.1">
    <property type="protein sequence ID" value="ENSJHYP00000022595.1"/>
    <property type="gene ID" value="ENSJHYG00000017039.1"/>
</dbReference>
<evidence type="ECO:0000256" key="9">
    <source>
        <dbReference type="ARBA" id="ARBA00023212"/>
    </source>
</evidence>
<keyword evidence="13" id="KW-1185">Reference proteome</keyword>
<protein>
    <recommendedName>
        <fullName evidence="5">Centrosomal protein of 19 kDa</fullName>
    </recommendedName>
</protein>
<evidence type="ECO:0000256" key="10">
    <source>
        <dbReference type="ARBA" id="ARBA00023273"/>
    </source>
</evidence>